<keyword evidence="9" id="KW-0645">Protease</keyword>
<feature type="domain" description="ClpX-type ZB" evidence="8">
    <location>
        <begin position="1"/>
        <end position="47"/>
    </location>
</feature>
<dbReference type="InterPro" id="IPR004487">
    <property type="entry name" value="Clp_protease_ATP-bd_su_ClpX"/>
</dbReference>
<dbReference type="Pfam" id="PF10431">
    <property type="entry name" value="ClpB_D2-small"/>
    <property type="match status" value="1"/>
</dbReference>
<dbReference type="GO" id="GO:0016887">
    <property type="term" value="F:ATP hydrolysis activity"/>
    <property type="evidence" value="ECO:0007669"/>
    <property type="project" value="InterPro"/>
</dbReference>
<keyword evidence="2 6" id="KW-0547">Nucleotide-binding</keyword>
<dbReference type="GO" id="GO:0140662">
    <property type="term" value="F:ATP-dependent protein folding chaperone"/>
    <property type="evidence" value="ECO:0007669"/>
    <property type="project" value="InterPro"/>
</dbReference>
<evidence type="ECO:0000256" key="2">
    <source>
        <dbReference type="ARBA" id="ARBA00022741"/>
    </source>
</evidence>
<dbReference type="PANTHER" id="PTHR48102:SF7">
    <property type="entry name" value="ATP-DEPENDENT CLP PROTEASE ATP-BINDING SUBUNIT CLPX-LIKE, MITOCHONDRIAL"/>
    <property type="match status" value="1"/>
</dbReference>
<keyword evidence="9" id="KW-0378">Hydrolase</keyword>
<comment type="caution">
    <text evidence="9">The sequence shown here is derived from an EMBL/GenBank/DDBJ whole genome shotgun (WGS) entry which is preliminary data.</text>
</comment>
<dbReference type="InterPro" id="IPR046425">
    <property type="entry name" value="ClpX_bact"/>
</dbReference>
<evidence type="ECO:0000256" key="6">
    <source>
        <dbReference type="HAMAP-Rule" id="MF_00175"/>
    </source>
</evidence>
<accession>A0A660SBF9</accession>
<dbReference type="InterPro" id="IPR038366">
    <property type="entry name" value="Znf_CppX_C4_sf"/>
</dbReference>
<dbReference type="PANTHER" id="PTHR48102">
    <property type="entry name" value="ATP-DEPENDENT CLP PROTEASE ATP-BINDING SUBUNIT CLPX-LIKE, MITOCHONDRIAL-RELATED"/>
    <property type="match status" value="1"/>
</dbReference>
<dbReference type="GO" id="GO:0008270">
    <property type="term" value="F:zinc ion binding"/>
    <property type="evidence" value="ECO:0007669"/>
    <property type="project" value="UniProtKB-UniRule"/>
</dbReference>
<dbReference type="HAMAP" id="MF_00175">
    <property type="entry name" value="ClpX"/>
    <property type="match status" value="1"/>
</dbReference>
<keyword evidence="3 6" id="KW-0862">Zinc</keyword>
<evidence type="ECO:0000256" key="4">
    <source>
        <dbReference type="ARBA" id="ARBA00022840"/>
    </source>
</evidence>
<dbReference type="SMART" id="SM01086">
    <property type="entry name" value="ClpB_D2-small"/>
    <property type="match status" value="1"/>
</dbReference>
<dbReference type="InterPro" id="IPR050052">
    <property type="entry name" value="ATP-dep_Clp_protease_ClpX"/>
</dbReference>
<dbReference type="AlphaFoldDB" id="A0A660SBF9"/>
<evidence type="ECO:0000256" key="1">
    <source>
        <dbReference type="ARBA" id="ARBA00022723"/>
    </source>
</evidence>
<dbReference type="SUPFAM" id="SSF52540">
    <property type="entry name" value="P-loop containing nucleoside triphosphate hydrolases"/>
    <property type="match status" value="1"/>
</dbReference>
<dbReference type="NCBIfam" id="NF003745">
    <property type="entry name" value="PRK05342.1"/>
    <property type="match status" value="1"/>
</dbReference>
<feature type="binding site" evidence="6 7">
    <location>
        <position position="31"/>
    </location>
    <ligand>
        <name>Zn(2+)</name>
        <dbReference type="ChEBI" id="CHEBI:29105"/>
    </ligand>
</feature>
<dbReference type="CDD" id="cd19497">
    <property type="entry name" value="RecA-like_ClpX"/>
    <property type="match status" value="1"/>
</dbReference>
<dbReference type="Gene3D" id="3.40.50.300">
    <property type="entry name" value="P-loop containing nucleotide triphosphate hydrolases"/>
    <property type="match status" value="1"/>
</dbReference>
<dbReference type="PROSITE" id="PS51902">
    <property type="entry name" value="CLPX_ZB"/>
    <property type="match status" value="1"/>
</dbReference>
<dbReference type="GO" id="GO:0009376">
    <property type="term" value="C:HslUV protease complex"/>
    <property type="evidence" value="ECO:0007669"/>
    <property type="project" value="TreeGrafter"/>
</dbReference>
<gene>
    <name evidence="6" type="primary">clpX</name>
    <name evidence="9" type="ORF">DRP44_03005</name>
</gene>
<comment type="similarity">
    <text evidence="6 7">Belongs to the ClpX chaperone family.</text>
</comment>
<dbReference type="GO" id="GO:0051603">
    <property type="term" value="P:proteolysis involved in protein catabolic process"/>
    <property type="evidence" value="ECO:0007669"/>
    <property type="project" value="TreeGrafter"/>
</dbReference>
<feature type="binding site" evidence="6 7">
    <location>
        <position position="28"/>
    </location>
    <ligand>
        <name>Zn(2+)</name>
        <dbReference type="ChEBI" id="CHEBI:29105"/>
    </ligand>
</feature>
<dbReference type="Pfam" id="PF06689">
    <property type="entry name" value="zf-C4_ClpX"/>
    <property type="match status" value="1"/>
</dbReference>
<dbReference type="Gene3D" id="1.10.8.60">
    <property type="match status" value="1"/>
</dbReference>
<proteinExistence type="inferred from homology"/>
<feature type="binding site" evidence="6">
    <location>
        <begin position="112"/>
        <end position="119"/>
    </location>
    <ligand>
        <name>ATP</name>
        <dbReference type="ChEBI" id="CHEBI:30616"/>
    </ligand>
</feature>
<evidence type="ECO:0000256" key="7">
    <source>
        <dbReference type="PROSITE-ProRule" id="PRU01250"/>
    </source>
</evidence>
<name>A0A660SBF9_UNCT6</name>
<reference evidence="9 10" key="1">
    <citation type="submission" date="2018-06" db="EMBL/GenBank/DDBJ databases">
        <title>Extensive metabolic versatility and redundancy in microbially diverse, dynamic hydrothermal sediments.</title>
        <authorList>
            <person name="Dombrowski N."/>
            <person name="Teske A."/>
            <person name="Baker B.J."/>
        </authorList>
    </citation>
    <scope>NUCLEOTIDE SEQUENCE [LARGE SCALE GENOMIC DNA]</scope>
    <source>
        <strain evidence="9">B35_G9</strain>
    </source>
</reference>
<keyword evidence="1 6" id="KW-0479">Metal-binding</keyword>
<dbReference type="InterPro" id="IPR059188">
    <property type="entry name" value="Znf_CLPX-like"/>
</dbReference>
<dbReference type="GO" id="GO:0046983">
    <property type="term" value="F:protein dimerization activity"/>
    <property type="evidence" value="ECO:0007669"/>
    <property type="project" value="UniProtKB-UniRule"/>
</dbReference>
<dbReference type="FunFam" id="1.10.8.60:FF:000002">
    <property type="entry name" value="ATP-dependent Clp protease ATP-binding subunit ClpX"/>
    <property type="match status" value="1"/>
</dbReference>
<dbReference type="GO" id="GO:0051301">
    <property type="term" value="P:cell division"/>
    <property type="evidence" value="ECO:0007669"/>
    <property type="project" value="TreeGrafter"/>
</dbReference>
<dbReference type="SMART" id="SM00382">
    <property type="entry name" value="AAA"/>
    <property type="match status" value="1"/>
</dbReference>
<dbReference type="EMBL" id="QNBC01000027">
    <property type="protein sequence ID" value="RKX67052.1"/>
    <property type="molecule type" value="Genomic_DNA"/>
</dbReference>
<comment type="subunit">
    <text evidence="6">Component of the ClpX-ClpP complex. Forms a hexameric ring that, in the presence of ATP, binds to fourteen ClpP subunits assembled into a disk-like structure with a central cavity, resembling the structure of eukaryotic proteasomes.</text>
</comment>
<feature type="binding site" evidence="6 7">
    <location>
        <position position="6"/>
    </location>
    <ligand>
        <name>Zn(2+)</name>
        <dbReference type="ChEBI" id="CHEBI:29105"/>
    </ligand>
</feature>
<dbReference type="Gene3D" id="6.20.220.10">
    <property type="entry name" value="ClpX chaperone, C4-type zinc finger domain"/>
    <property type="match status" value="1"/>
</dbReference>
<dbReference type="InterPro" id="IPR010603">
    <property type="entry name" value="Znf_CppX_C4"/>
</dbReference>
<dbReference type="Proteomes" id="UP000282321">
    <property type="component" value="Unassembled WGS sequence"/>
</dbReference>
<feature type="binding site" evidence="6 7">
    <location>
        <position position="9"/>
    </location>
    <ligand>
        <name>Zn(2+)</name>
        <dbReference type="ChEBI" id="CHEBI:29105"/>
    </ligand>
</feature>
<dbReference type="GO" id="GO:0051082">
    <property type="term" value="F:unfolded protein binding"/>
    <property type="evidence" value="ECO:0007669"/>
    <property type="project" value="UniProtKB-UniRule"/>
</dbReference>
<dbReference type="InterPro" id="IPR019489">
    <property type="entry name" value="Clp_ATPase_C"/>
</dbReference>
<dbReference type="GO" id="GO:0005524">
    <property type="term" value="F:ATP binding"/>
    <property type="evidence" value="ECO:0007669"/>
    <property type="project" value="UniProtKB-UniRule"/>
</dbReference>
<dbReference type="SMART" id="SM00994">
    <property type="entry name" value="zf-C4_ClpX"/>
    <property type="match status" value="1"/>
</dbReference>
<evidence type="ECO:0000256" key="5">
    <source>
        <dbReference type="ARBA" id="ARBA00023186"/>
    </source>
</evidence>
<organism evidence="9 10">
    <name type="scientific">candidate division TA06 bacterium</name>
    <dbReference type="NCBI Taxonomy" id="2250710"/>
    <lineage>
        <taxon>Bacteria</taxon>
        <taxon>Bacteria division TA06</taxon>
    </lineage>
</organism>
<comment type="function">
    <text evidence="6">ATP-dependent specificity component of the Clp protease. It directs the protease to specific substrates. Can perform chaperone functions in the absence of ClpP.</text>
</comment>
<evidence type="ECO:0000259" key="8">
    <source>
        <dbReference type="PROSITE" id="PS51902"/>
    </source>
</evidence>
<dbReference type="GO" id="GO:0008233">
    <property type="term" value="F:peptidase activity"/>
    <property type="evidence" value="ECO:0007669"/>
    <property type="project" value="UniProtKB-KW"/>
</dbReference>
<evidence type="ECO:0000256" key="3">
    <source>
        <dbReference type="ARBA" id="ARBA00022833"/>
    </source>
</evidence>
<dbReference type="Pfam" id="PF07724">
    <property type="entry name" value="AAA_2"/>
    <property type="match status" value="1"/>
</dbReference>
<evidence type="ECO:0000313" key="9">
    <source>
        <dbReference type="EMBL" id="RKX67052.1"/>
    </source>
</evidence>
<dbReference type="SUPFAM" id="SSF57716">
    <property type="entry name" value="Glucocorticoid receptor-like (DNA-binding domain)"/>
    <property type="match status" value="1"/>
</dbReference>
<keyword evidence="5 6" id="KW-0143">Chaperone</keyword>
<dbReference type="InterPro" id="IPR027417">
    <property type="entry name" value="P-loop_NTPase"/>
</dbReference>
<keyword evidence="4 6" id="KW-0067">ATP-binding</keyword>
<dbReference type="InterPro" id="IPR003593">
    <property type="entry name" value="AAA+_ATPase"/>
</dbReference>
<evidence type="ECO:0000313" key="10">
    <source>
        <dbReference type="Proteomes" id="UP000282321"/>
    </source>
</evidence>
<sequence>MDELKCSFCGRPQSKAGELIRGESGYICRDCAEAVFELFSTIERKKSNAVNVGTIVSKTPEEIKKELDKYIIGQEYAKKVVSVAIYNHYKRIKYNNENDTPVKKSNLLFFGPTGVGKTLMAETIARFIDVPFAIADATSITEAGYVGEDVENILLKLVENANYDIERAEIGIVYVDEIDKIAKMSSGPSITRDVSGEGVQQALLKIVESTIANIPPKGGRKHPEQEYIKLKTDNILFIFGGAFVGLDEIVRRRTGKKNLGFGHEIRNIMEFADIKNAQPEDFIKYGLIPEFIGRIPILVPFENLDEEKIIRIMKEPKNAVLKEYQTIMSMDNLDIEWEDDAIEYIAHKVKEKNTGARGIKSIVESVLLDVMFRTPSIKGKKKCIIKKSDIEKGNSPKIIRMK</sequence>
<dbReference type="InterPro" id="IPR003959">
    <property type="entry name" value="ATPase_AAA_core"/>
</dbReference>
<dbReference type="NCBIfam" id="TIGR00382">
    <property type="entry name" value="clpX"/>
    <property type="match status" value="1"/>
</dbReference>
<protein>
    <recommendedName>
        <fullName evidence="6">ATP-dependent Clp protease ATP-binding subunit ClpX</fullName>
    </recommendedName>
</protein>